<dbReference type="Pfam" id="PF03450">
    <property type="entry name" value="CO_deh_flav_C"/>
    <property type="match status" value="1"/>
</dbReference>
<dbReference type="GO" id="GO:0016491">
    <property type="term" value="F:oxidoreductase activity"/>
    <property type="evidence" value="ECO:0007669"/>
    <property type="project" value="UniProtKB-KW"/>
</dbReference>
<name>A0A558D7E3_9GAMM</name>
<dbReference type="InterPro" id="IPR016166">
    <property type="entry name" value="FAD-bd_PCMH"/>
</dbReference>
<dbReference type="InterPro" id="IPR017608">
    <property type="entry name" value="4hydrxbenzoyl-CoA_Rdtase_bsu"/>
</dbReference>
<keyword evidence="1" id="KW-0285">Flavoprotein</keyword>
<dbReference type="SUPFAM" id="SSF55447">
    <property type="entry name" value="CO dehydrogenase flavoprotein C-terminal domain-like"/>
    <property type="match status" value="1"/>
</dbReference>
<dbReference type="Proteomes" id="UP000317355">
    <property type="component" value="Unassembled WGS sequence"/>
</dbReference>
<evidence type="ECO:0000313" key="3">
    <source>
        <dbReference type="EMBL" id="TVT56918.1"/>
    </source>
</evidence>
<feature type="domain" description="FAD-binding PCMH-type" evidence="2">
    <location>
        <begin position="2"/>
        <end position="217"/>
    </location>
</feature>
<keyword evidence="3" id="KW-0560">Oxidoreductase</keyword>
<organism evidence="3 4">
    <name type="scientific">Sedimenticola thiotaurini</name>
    <dbReference type="NCBI Taxonomy" id="1543721"/>
    <lineage>
        <taxon>Bacteria</taxon>
        <taxon>Pseudomonadati</taxon>
        <taxon>Pseudomonadota</taxon>
        <taxon>Gammaproteobacteria</taxon>
        <taxon>Chromatiales</taxon>
        <taxon>Sedimenticolaceae</taxon>
        <taxon>Sedimenticola</taxon>
    </lineage>
</organism>
<evidence type="ECO:0000313" key="4">
    <source>
        <dbReference type="Proteomes" id="UP000317355"/>
    </source>
</evidence>
<dbReference type="Pfam" id="PF00941">
    <property type="entry name" value="FAD_binding_5"/>
    <property type="match status" value="1"/>
</dbReference>
<dbReference type="PROSITE" id="PS51387">
    <property type="entry name" value="FAD_PCMH"/>
    <property type="match status" value="1"/>
</dbReference>
<dbReference type="Gene3D" id="3.30.465.10">
    <property type="match status" value="2"/>
</dbReference>
<dbReference type="AlphaFoldDB" id="A0A558D7E3"/>
<comment type="caution">
    <text evidence="3">The sequence shown here is derived from an EMBL/GenBank/DDBJ whole genome shotgun (WGS) entry which is preliminary data.</text>
</comment>
<dbReference type="InterPro" id="IPR016167">
    <property type="entry name" value="FAD-bd_PCMH_sub1"/>
</dbReference>
<dbReference type="SMART" id="SM01092">
    <property type="entry name" value="CO_deh_flav_C"/>
    <property type="match status" value="1"/>
</dbReference>
<evidence type="ECO:0000256" key="1">
    <source>
        <dbReference type="ARBA" id="ARBA00022827"/>
    </source>
</evidence>
<dbReference type="InterPro" id="IPR036318">
    <property type="entry name" value="FAD-bd_PCMH-like_sf"/>
</dbReference>
<dbReference type="PANTHER" id="PTHR42659:SF9">
    <property type="entry name" value="XANTHINE DEHYDROGENASE FAD-BINDING SUBUNIT XDHB-RELATED"/>
    <property type="match status" value="1"/>
</dbReference>
<dbReference type="PANTHER" id="PTHR42659">
    <property type="entry name" value="XANTHINE DEHYDROGENASE SUBUNIT C-RELATED"/>
    <property type="match status" value="1"/>
</dbReference>
<proteinExistence type="predicted"/>
<sequence length="325" mass="36278">MTTLSDFHYIRPETTEQAITALTETANAHPLNGGTDLLPNLRRGLVNPDTLIDLSRLTALKNIIWQDNRLTLGAGVTLQQLIKEPSLQEKFPALVKAARSVAGPSHRAIATLGGNLCQDTRCIFYNQSEWWRKGNDYCLKYQGERCHVVPKGDRCYATYHGDIAPLLIALEAEAEITGPDGIRLLPLQDLYQEDGRQHLTLANGELLTALTLEHDKQYQSDYEKVRVRDAIDFPLVGAAVALKRENNRLAKLRVVVTGTNSIPINVDLTHLEGKPWSDESAEDLTKAIRKAVNVLRTTVTGPKYRRRVVMAIAKRLVSQRWQASA</sequence>
<accession>A0A558D7E3</accession>
<dbReference type="EC" id="1.3.7.9" evidence="3"/>
<dbReference type="EMBL" id="VMRY01000016">
    <property type="protein sequence ID" value="TVT56918.1"/>
    <property type="molecule type" value="Genomic_DNA"/>
</dbReference>
<dbReference type="InterPro" id="IPR016169">
    <property type="entry name" value="FAD-bd_PCMH_sub2"/>
</dbReference>
<dbReference type="InterPro" id="IPR002346">
    <property type="entry name" value="Mopterin_DH_FAD-bd"/>
</dbReference>
<dbReference type="SUPFAM" id="SSF56176">
    <property type="entry name" value="FAD-binding/transporter-associated domain-like"/>
    <property type="match status" value="1"/>
</dbReference>
<protein>
    <submittedName>
        <fullName evidence="3">4-hydroxybenzoyl-CoA reductase subunit beta</fullName>
        <ecNumber evidence="3">1.3.7.9</ecNumber>
    </submittedName>
</protein>
<dbReference type="Gene3D" id="3.30.43.10">
    <property type="entry name" value="Uridine Diphospho-n-acetylenolpyruvylglucosamine Reductase, domain 2"/>
    <property type="match status" value="1"/>
</dbReference>
<dbReference type="GO" id="GO:0071949">
    <property type="term" value="F:FAD binding"/>
    <property type="evidence" value="ECO:0007669"/>
    <property type="project" value="InterPro"/>
</dbReference>
<dbReference type="Gene3D" id="3.30.390.50">
    <property type="entry name" value="CO dehydrogenase flavoprotein, C-terminal domain"/>
    <property type="match status" value="1"/>
</dbReference>
<dbReference type="NCBIfam" id="TIGR03195">
    <property type="entry name" value="4hydrxCoA_B"/>
    <property type="match status" value="1"/>
</dbReference>
<dbReference type="InterPro" id="IPR036683">
    <property type="entry name" value="CO_DH_flav_C_dom_sf"/>
</dbReference>
<dbReference type="InterPro" id="IPR005107">
    <property type="entry name" value="CO_DH_flav_C"/>
</dbReference>
<dbReference type="InterPro" id="IPR051312">
    <property type="entry name" value="Diverse_Substr_Oxidored"/>
</dbReference>
<keyword evidence="1" id="KW-0274">FAD</keyword>
<gene>
    <name evidence="3" type="primary">hcrB</name>
    <name evidence="3" type="ORF">FHK82_06275</name>
</gene>
<reference evidence="3 4" key="1">
    <citation type="submission" date="2019-07" db="EMBL/GenBank/DDBJ databases">
        <title>The pathways for chlorine oxyanion respiration interact through the shared metabolite chlorate.</title>
        <authorList>
            <person name="Barnum T.P."/>
            <person name="Cheng Y."/>
            <person name="Hill K.A."/>
            <person name="Lucas L.N."/>
            <person name="Carlson H.K."/>
            <person name="Coates J.D."/>
        </authorList>
    </citation>
    <scope>NUCLEOTIDE SEQUENCE [LARGE SCALE GENOMIC DNA]</scope>
    <source>
        <strain evidence="3">BK-3</strain>
    </source>
</reference>
<evidence type="ECO:0000259" key="2">
    <source>
        <dbReference type="PROSITE" id="PS51387"/>
    </source>
</evidence>